<proteinExistence type="predicted"/>
<dbReference type="KEGG" id="aarc:G127AT_15010"/>
<dbReference type="EMBL" id="CP071696">
    <property type="protein sequence ID" value="QTX04549.1"/>
    <property type="molecule type" value="Genomic_DNA"/>
</dbReference>
<evidence type="ECO:0000313" key="1">
    <source>
        <dbReference type="EMBL" id="QTX04549.1"/>
    </source>
</evidence>
<sequence>MLIDPEAADAPLSPESFEALLTLARDSARIYPGAASAPVDEALHRLADARGSGRLDALPELEAVARAAYAADL</sequence>
<evidence type="ECO:0000313" key="2">
    <source>
        <dbReference type="Proteomes" id="UP000671914"/>
    </source>
</evidence>
<keyword evidence="2" id="KW-1185">Reference proteome</keyword>
<dbReference type="Proteomes" id="UP000671914">
    <property type="component" value="Chromosome"/>
</dbReference>
<organism evidence="1 2">
    <name type="scientific">Agromyces archimandritae</name>
    <dbReference type="NCBI Taxonomy" id="2781962"/>
    <lineage>
        <taxon>Bacteria</taxon>
        <taxon>Bacillati</taxon>
        <taxon>Actinomycetota</taxon>
        <taxon>Actinomycetes</taxon>
        <taxon>Micrococcales</taxon>
        <taxon>Microbacteriaceae</taxon>
        <taxon>Agromyces</taxon>
    </lineage>
</organism>
<dbReference type="RefSeq" id="WP_210898247.1">
    <property type="nucleotide sequence ID" value="NZ_CP071696.1"/>
</dbReference>
<dbReference type="AlphaFoldDB" id="A0A975INS5"/>
<reference evidence="1" key="1">
    <citation type="submission" date="2021-03" db="EMBL/GenBank/DDBJ databases">
        <title>Agromyces archimandritus sp. nov., isolated from the cockroach Archimandrita tessellata.</title>
        <authorList>
            <person name="Guzman J."/>
            <person name="Ortuzar M."/>
            <person name="Poehlein A."/>
            <person name="Daniel R."/>
            <person name="Trujillo M."/>
            <person name="Vilcinskas A."/>
        </authorList>
    </citation>
    <scope>NUCLEOTIDE SEQUENCE</scope>
    <source>
        <strain evidence="1">G127AT</strain>
    </source>
</reference>
<accession>A0A975INS5</accession>
<protein>
    <submittedName>
        <fullName evidence="1">Uncharacterized protein</fullName>
    </submittedName>
</protein>
<name>A0A975INS5_9MICO</name>
<gene>
    <name evidence="1" type="ORF">G127AT_15010</name>
</gene>